<feature type="region of interest" description="Disordered" evidence="1">
    <location>
        <begin position="133"/>
        <end position="154"/>
    </location>
</feature>
<feature type="signal peptide" evidence="2">
    <location>
        <begin position="1"/>
        <end position="24"/>
    </location>
</feature>
<name>A0ABV9WAZ3_9ACTN</name>
<dbReference type="EMBL" id="JBHSIU010000066">
    <property type="protein sequence ID" value="MFC5004488.1"/>
    <property type="molecule type" value="Genomic_DNA"/>
</dbReference>
<dbReference type="RefSeq" id="WP_380124439.1">
    <property type="nucleotide sequence ID" value="NZ_JBHSIU010000066.1"/>
</dbReference>
<feature type="chain" id="PRO_5045338131" description="Lipoprotein" evidence="2">
    <location>
        <begin position="25"/>
        <end position="176"/>
    </location>
</feature>
<gene>
    <name evidence="3" type="ORF">ACFPIJ_42510</name>
</gene>
<feature type="region of interest" description="Disordered" evidence="1">
    <location>
        <begin position="29"/>
        <end position="51"/>
    </location>
</feature>
<sequence>MKKWLPRVAAVPLVLMLAVGCGTTNDKTVATADGTGRPNAGASPTPSLSARDRQFKYAQCMREHGVPMSDPVFSGDDVNFTLPKGIDQAVQDRAQAACGRYQGGGNGGAPPAEKTEAMRQYSRCMREHGVEHFPDPGANGDIQIDKPVSDDPQYPAAKVACDAMMASNHPNGGPTK</sequence>
<proteinExistence type="predicted"/>
<organism evidence="3 4">
    <name type="scientific">Dactylosporangium cerinum</name>
    <dbReference type="NCBI Taxonomy" id="1434730"/>
    <lineage>
        <taxon>Bacteria</taxon>
        <taxon>Bacillati</taxon>
        <taxon>Actinomycetota</taxon>
        <taxon>Actinomycetes</taxon>
        <taxon>Micromonosporales</taxon>
        <taxon>Micromonosporaceae</taxon>
        <taxon>Dactylosporangium</taxon>
    </lineage>
</organism>
<dbReference type="PROSITE" id="PS51257">
    <property type="entry name" value="PROKAR_LIPOPROTEIN"/>
    <property type="match status" value="1"/>
</dbReference>
<protein>
    <recommendedName>
        <fullName evidence="5">Lipoprotein</fullName>
    </recommendedName>
</protein>
<keyword evidence="2" id="KW-0732">Signal</keyword>
<reference evidence="4" key="1">
    <citation type="journal article" date="2019" name="Int. J. Syst. Evol. Microbiol.">
        <title>The Global Catalogue of Microorganisms (GCM) 10K type strain sequencing project: providing services to taxonomists for standard genome sequencing and annotation.</title>
        <authorList>
            <consortium name="The Broad Institute Genomics Platform"/>
            <consortium name="The Broad Institute Genome Sequencing Center for Infectious Disease"/>
            <person name="Wu L."/>
            <person name="Ma J."/>
        </authorList>
    </citation>
    <scope>NUCLEOTIDE SEQUENCE [LARGE SCALE GENOMIC DNA]</scope>
    <source>
        <strain evidence="4">CGMCC 4.7152</strain>
    </source>
</reference>
<accession>A0ABV9WAZ3</accession>
<evidence type="ECO:0000313" key="3">
    <source>
        <dbReference type="EMBL" id="MFC5004488.1"/>
    </source>
</evidence>
<evidence type="ECO:0000256" key="2">
    <source>
        <dbReference type="SAM" id="SignalP"/>
    </source>
</evidence>
<keyword evidence="4" id="KW-1185">Reference proteome</keyword>
<dbReference type="Proteomes" id="UP001595912">
    <property type="component" value="Unassembled WGS sequence"/>
</dbReference>
<evidence type="ECO:0000256" key="1">
    <source>
        <dbReference type="SAM" id="MobiDB-lite"/>
    </source>
</evidence>
<evidence type="ECO:0000313" key="4">
    <source>
        <dbReference type="Proteomes" id="UP001595912"/>
    </source>
</evidence>
<evidence type="ECO:0008006" key="5">
    <source>
        <dbReference type="Google" id="ProtNLM"/>
    </source>
</evidence>
<comment type="caution">
    <text evidence="3">The sequence shown here is derived from an EMBL/GenBank/DDBJ whole genome shotgun (WGS) entry which is preliminary data.</text>
</comment>